<dbReference type="Pfam" id="PF00090">
    <property type="entry name" value="TSP_1"/>
    <property type="match status" value="2"/>
</dbReference>
<feature type="domain" description="CTCK" evidence="7">
    <location>
        <begin position="177"/>
        <end position="269"/>
    </location>
</feature>
<dbReference type="Gene3D" id="2.10.90.10">
    <property type="entry name" value="Cystine-knot cytokines"/>
    <property type="match status" value="1"/>
</dbReference>
<name>A0A0L8FVX9_OCTBM</name>
<dbReference type="SMART" id="SM00041">
    <property type="entry name" value="CT"/>
    <property type="match status" value="1"/>
</dbReference>
<dbReference type="InterPro" id="IPR036383">
    <property type="entry name" value="TSP1_rpt_sf"/>
</dbReference>
<dbReference type="InterPro" id="IPR036201">
    <property type="entry name" value="Pacifastin_dom_sf"/>
</dbReference>
<dbReference type="EMBL" id="KQ425887">
    <property type="protein sequence ID" value="KOF68866.1"/>
    <property type="molecule type" value="Genomic_DNA"/>
</dbReference>
<dbReference type="PROSITE" id="PS01185">
    <property type="entry name" value="CTCK_1"/>
    <property type="match status" value="1"/>
</dbReference>
<keyword evidence="2" id="KW-0964">Secreted</keyword>
<accession>A0A0L8FVX9</accession>
<dbReference type="OrthoDB" id="6120612at2759"/>
<dbReference type="PROSITE" id="PS01225">
    <property type="entry name" value="CTCK_2"/>
    <property type="match status" value="1"/>
</dbReference>
<keyword evidence="3" id="KW-0732">Signal</keyword>
<keyword evidence="4" id="KW-0677">Repeat</keyword>
<dbReference type="PROSITE" id="PS50092">
    <property type="entry name" value="TSP1"/>
    <property type="match status" value="2"/>
</dbReference>
<organism evidence="8">
    <name type="scientific">Octopus bimaculoides</name>
    <name type="common">California two-spotted octopus</name>
    <dbReference type="NCBI Taxonomy" id="37653"/>
    <lineage>
        <taxon>Eukaryota</taxon>
        <taxon>Metazoa</taxon>
        <taxon>Spiralia</taxon>
        <taxon>Lophotrochozoa</taxon>
        <taxon>Mollusca</taxon>
        <taxon>Cephalopoda</taxon>
        <taxon>Coleoidea</taxon>
        <taxon>Octopodiformes</taxon>
        <taxon>Octopoda</taxon>
        <taxon>Incirrata</taxon>
        <taxon>Octopodidae</taxon>
        <taxon>Octopus</taxon>
    </lineage>
</organism>
<dbReference type="PANTHER" id="PTHR22906:SF43">
    <property type="entry name" value="PROPERDIN"/>
    <property type="match status" value="1"/>
</dbReference>
<evidence type="ECO:0000256" key="5">
    <source>
        <dbReference type="ARBA" id="ARBA00023157"/>
    </source>
</evidence>
<comment type="subcellular location">
    <subcellularLocation>
        <location evidence="1">Secreted</location>
    </subcellularLocation>
</comment>
<proteinExistence type="predicted"/>
<dbReference type="OMA" id="ACLNCAY"/>
<evidence type="ECO:0000256" key="6">
    <source>
        <dbReference type="PROSITE-ProRule" id="PRU00039"/>
    </source>
</evidence>
<dbReference type="InterPro" id="IPR052065">
    <property type="entry name" value="Compl_asym_regulator"/>
</dbReference>
<dbReference type="InterPro" id="IPR006208">
    <property type="entry name" value="Glyco_hormone_CN"/>
</dbReference>
<dbReference type="Pfam" id="PF00007">
    <property type="entry name" value="Cys_knot"/>
    <property type="match status" value="1"/>
</dbReference>
<dbReference type="InterPro" id="IPR006207">
    <property type="entry name" value="Cys_knot_C"/>
</dbReference>
<evidence type="ECO:0000313" key="8">
    <source>
        <dbReference type="EMBL" id="KOF68866.1"/>
    </source>
</evidence>
<dbReference type="InterPro" id="IPR029034">
    <property type="entry name" value="Cystine-knot_cytokine"/>
</dbReference>
<sequence>MGCNASYWSEWSPWSNCSSDCNAQKQTRTRICNVVSTGLNKPCEGNSTETKTCVSDLCQCIYAVNVNGLAYIEKDGILGYTNKTEKLSQGDILEEGVQFFQDCNTCTCRGGAIACTRKACLNCAYTMWSVWSKCSLPCGNSTKTRTRVKLTGRGQESCNKELTQTKTCNQSSCDAGCKLYKRVGYIIDGAGCTSNNIIDTSYCSGFCGESSSVPRIMEDANSILTMTNDCKCCTGQTGSQVSVPMTCSNGLKKTVYVRPMVSCSCNKCMNNANQISQTVG</sequence>
<protein>
    <recommendedName>
        <fullName evidence="7">CTCK domain-containing protein</fullName>
    </recommendedName>
</protein>
<reference evidence="8" key="1">
    <citation type="submission" date="2015-07" db="EMBL/GenBank/DDBJ databases">
        <title>MeaNS - Measles Nucleotide Surveillance Program.</title>
        <authorList>
            <person name="Tran T."/>
            <person name="Druce J."/>
        </authorList>
    </citation>
    <scope>NUCLEOTIDE SEQUENCE</scope>
    <source>
        <strain evidence="8">UCB-OBI-ISO-001</strain>
        <tissue evidence="8">Gonad</tissue>
    </source>
</reference>
<dbReference type="InterPro" id="IPR000884">
    <property type="entry name" value="TSP1_rpt"/>
</dbReference>
<evidence type="ECO:0000256" key="1">
    <source>
        <dbReference type="ARBA" id="ARBA00004613"/>
    </source>
</evidence>
<dbReference type="SMART" id="SM00209">
    <property type="entry name" value="TSP1"/>
    <property type="match status" value="2"/>
</dbReference>
<dbReference type="AlphaFoldDB" id="A0A0L8FVX9"/>
<evidence type="ECO:0000256" key="3">
    <source>
        <dbReference type="ARBA" id="ARBA00022729"/>
    </source>
</evidence>
<dbReference type="SUPFAM" id="SSF57283">
    <property type="entry name" value="PMP inhibitors"/>
    <property type="match status" value="1"/>
</dbReference>
<dbReference type="PANTHER" id="PTHR22906">
    <property type="entry name" value="PROPERDIN"/>
    <property type="match status" value="1"/>
</dbReference>
<evidence type="ECO:0000256" key="4">
    <source>
        <dbReference type="ARBA" id="ARBA00022737"/>
    </source>
</evidence>
<evidence type="ECO:0000259" key="7">
    <source>
        <dbReference type="PROSITE" id="PS01225"/>
    </source>
</evidence>
<dbReference type="GO" id="GO:0005576">
    <property type="term" value="C:extracellular region"/>
    <property type="evidence" value="ECO:0007669"/>
    <property type="project" value="UniProtKB-SubCell"/>
</dbReference>
<comment type="caution">
    <text evidence="6">Lacks conserved residue(s) required for the propagation of feature annotation.</text>
</comment>
<dbReference type="STRING" id="37653.A0A0L8FVX9"/>
<keyword evidence="5" id="KW-1015">Disulfide bond</keyword>
<evidence type="ECO:0000256" key="2">
    <source>
        <dbReference type="ARBA" id="ARBA00022525"/>
    </source>
</evidence>
<gene>
    <name evidence="8" type="ORF">OCBIM_22006345mg</name>
</gene>
<dbReference type="InterPro" id="IPR008037">
    <property type="entry name" value="Pacifastin_dom"/>
</dbReference>
<dbReference type="Gene3D" id="2.20.100.10">
    <property type="entry name" value="Thrombospondin type-1 (TSP1) repeat"/>
    <property type="match status" value="2"/>
</dbReference>
<dbReference type="SUPFAM" id="SSF82895">
    <property type="entry name" value="TSP-1 type 1 repeat"/>
    <property type="match status" value="2"/>
</dbReference>
<dbReference type="Pfam" id="PF05375">
    <property type="entry name" value="Pacifastin_I"/>
    <property type="match status" value="1"/>
</dbReference>
<dbReference type="GO" id="GO:0030414">
    <property type="term" value="F:peptidase inhibitor activity"/>
    <property type="evidence" value="ECO:0007669"/>
    <property type="project" value="InterPro"/>
</dbReference>